<sequence>MNVDLSDISRRELRKARAKLALYESALMLMENKMFHEVMLEDICRKAEVSRVTFFKFFPKKEDLLVYFMRVWLTERTIEIDAARKRGFAAIRHLLTKVAKTAVDRPGLLPSLISFLAEMNMHPAMPELSEAEVRLLFPGHVEAGRATPDMLDLYARCMEEAREDGTLRPDISMDTAVKALFTIFYGAYLTAQQFGSEDIIGFYEAHLQLLEAVEAAE</sequence>
<accession>A0A3P3U8I1</accession>
<protein>
    <submittedName>
        <fullName evidence="4">TetR/AcrR family transcriptional regulator</fullName>
    </submittedName>
</protein>
<feature type="domain" description="HTH tetR-type" evidence="3">
    <location>
        <begin position="16"/>
        <end position="76"/>
    </location>
</feature>
<dbReference type="GO" id="GO:0003677">
    <property type="term" value="F:DNA binding"/>
    <property type="evidence" value="ECO:0007669"/>
    <property type="project" value="UniProtKB-UniRule"/>
</dbReference>
<proteinExistence type="predicted"/>
<dbReference type="SUPFAM" id="SSF48498">
    <property type="entry name" value="Tetracyclin repressor-like, C-terminal domain"/>
    <property type="match status" value="1"/>
</dbReference>
<dbReference type="SUPFAM" id="SSF46689">
    <property type="entry name" value="Homeodomain-like"/>
    <property type="match status" value="1"/>
</dbReference>
<gene>
    <name evidence="4" type="ORF">EHV15_26120</name>
</gene>
<dbReference type="InterPro" id="IPR050624">
    <property type="entry name" value="HTH-type_Tx_Regulator"/>
</dbReference>
<dbReference type="Pfam" id="PF00440">
    <property type="entry name" value="TetR_N"/>
    <property type="match status" value="1"/>
</dbReference>
<dbReference type="PANTHER" id="PTHR43479:SF11">
    <property type="entry name" value="ACREF_ENVCD OPERON REPRESSOR-RELATED"/>
    <property type="match status" value="1"/>
</dbReference>
<dbReference type="PROSITE" id="PS50977">
    <property type="entry name" value="HTH_TETR_2"/>
    <property type="match status" value="1"/>
</dbReference>
<evidence type="ECO:0000313" key="5">
    <source>
        <dbReference type="Proteomes" id="UP000267017"/>
    </source>
</evidence>
<feature type="DNA-binding region" description="H-T-H motif" evidence="2">
    <location>
        <begin position="39"/>
        <end position="58"/>
    </location>
</feature>
<reference evidence="4 5" key="1">
    <citation type="submission" date="2018-11" db="EMBL/GenBank/DDBJ databases">
        <title>Genome sequencing of Paenibacillus sp. KCOM 3021 (= ChDC PVNT-B20).</title>
        <authorList>
            <person name="Kook J.-K."/>
            <person name="Park S.-N."/>
            <person name="Lim Y.K."/>
        </authorList>
    </citation>
    <scope>NUCLEOTIDE SEQUENCE [LARGE SCALE GENOMIC DNA]</scope>
    <source>
        <strain evidence="4 5">KCOM 3021</strain>
    </source>
</reference>
<dbReference type="Gene3D" id="1.10.357.10">
    <property type="entry name" value="Tetracycline Repressor, domain 2"/>
    <property type="match status" value="1"/>
</dbReference>
<comment type="caution">
    <text evidence="4">The sequence shown here is derived from an EMBL/GenBank/DDBJ whole genome shotgun (WGS) entry which is preliminary data.</text>
</comment>
<name>A0A3P3U8I1_9BACL</name>
<evidence type="ECO:0000313" key="4">
    <source>
        <dbReference type="EMBL" id="RRJ66006.1"/>
    </source>
</evidence>
<keyword evidence="5" id="KW-1185">Reference proteome</keyword>
<dbReference type="Proteomes" id="UP000267017">
    <property type="component" value="Unassembled WGS sequence"/>
</dbReference>
<dbReference type="InterPro" id="IPR001647">
    <property type="entry name" value="HTH_TetR"/>
</dbReference>
<dbReference type="AlphaFoldDB" id="A0A3P3U8I1"/>
<dbReference type="InterPro" id="IPR036271">
    <property type="entry name" value="Tet_transcr_reg_TetR-rel_C_sf"/>
</dbReference>
<organism evidence="4 5">
    <name type="scientific">Paenibacillus oralis</name>
    <dbReference type="NCBI Taxonomy" id="2490856"/>
    <lineage>
        <taxon>Bacteria</taxon>
        <taxon>Bacillati</taxon>
        <taxon>Bacillota</taxon>
        <taxon>Bacilli</taxon>
        <taxon>Bacillales</taxon>
        <taxon>Paenibacillaceae</taxon>
        <taxon>Paenibacillus</taxon>
    </lineage>
</organism>
<evidence type="ECO:0000259" key="3">
    <source>
        <dbReference type="PROSITE" id="PS50977"/>
    </source>
</evidence>
<dbReference type="OrthoDB" id="9812484at2"/>
<keyword evidence="1 2" id="KW-0238">DNA-binding</keyword>
<dbReference type="EMBL" id="RRCN01000001">
    <property type="protein sequence ID" value="RRJ66006.1"/>
    <property type="molecule type" value="Genomic_DNA"/>
</dbReference>
<dbReference type="InterPro" id="IPR009057">
    <property type="entry name" value="Homeodomain-like_sf"/>
</dbReference>
<evidence type="ECO:0000256" key="2">
    <source>
        <dbReference type="PROSITE-ProRule" id="PRU00335"/>
    </source>
</evidence>
<dbReference type="PANTHER" id="PTHR43479">
    <property type="entry name" value="ACREF/ENVCD OPERON REPRESSOR-RELATED"/>
    <property type="match status" value="1"/>
</dbReference>
<evidence type="ECO:0000256" key="1">
    <source>
        <dbReference type="ARBA" id="ARBA00023125"/>
    </source>
</evidence>